<comment type="caution">
    <text evidence="1">The sequence shown here is derived from an EMBL/GenBank/DDBJ whole genome shotgun (WGS) entry which is preliminary data.</text>
</comment>
<gene>
    <name evidence="1" type="ORF">N8T08_006242</name>
</gene>
<evidence type="ECO:0000313" key="1">
    <source>
        <dbReference type="EMBL" id="KAK1143632.1"/>
    </source>
</evidence>
<keyword evidence="2" id="KW-1185">Reference proteome</keyword>
<name>A0ACC3B0B8_9EURO</name>
<organism evidence="1 2">
    <name type="scientific">Aspergillus melleus</name>
    <dbReference type="NCBI Taxonomy" id="138277"/>
    <lineage>
        <taxon>Eukaryota</taxon>
        <taxon>Fungi</taxon>
        <taxon>Dikarya</taxon>
        <taxon>Ascomycota</taxon>
        <taxon>Pezizomycotina</taxon>
        <taxon>Eurotiomycetes</taxon>
        <taxon>Eurotiomycetidae</taxon>
        <taxon>Eurotiales</taxon>
        <taxon>Aspergillaceae</taxon>
        <taxon>Aspergillus</taxon>
        <taxon>Aspergillus subgen. Circumdati</taxon>
    </lineage>
</organism>
<proteinExistence type="predicted"/>
<dbReference type="EMBL" id="JAOPJF010000038">
    <property type="protein sequence ID" value="KAK1143632.1"/>
    <property type="molecule type" value="Genomic_DNA"/>
</dbReference>
<dbReference type="Proteomes" id="UP001177260">
    <property type="component" value="Unassembled WGS sequence"/>
</dbReference>
<reference evidence="1 2" key="1">
    <citation type="journal article" date="2023" name="ACS Omega">
        <title>Identification of the Neoaspergillic Acid Biosynthesis Gene Cluster by Establishing an In Vitro CRISPR-Ribonucleoprotein Genetic System in Aspergillus melleus.</title>
        <authorList>
            <person name="Yuan B."/>
            <person name="Grau M.F."/>
            <person name="Murata R.M."/>
            <person name="Torok T."/>
            <person name="Venkateswaran K."/>
            <person name="Stajich J.E."/>
            <person name="Wang C.C.C."/>
        </authorList>
    </citation>
    <scope>NUCLEOTIDE SEQUENCE [LARGE SCALE GENOMIC DNA]</scope>
    <source>
        <strain evidence="1 2">IMV 1140</strain>
    </source>
</reference>
<accession>A0ACC3B0B8</accession>
<evidence type="ECO:0000313" key="2">
    <source>
        <dbReference type="Proteomes" id="UP001177260"/>
    </source>
</evidence>
<protein>
    <submittedName>
        <fullName evidence="1">Uncharacterized protein</fullName>
    </submittedName>
</protein>
<sequence>MPPAKDTECPEEARERRRMQNRLAQRRFRGRQRQQSANPSQTCIFASPNLDIMTPALPDPLPTPDFSTLFDGSTVDLDLQYLDTNSSLPTAASSSTLHSPSGSTTSLSLPSTIGLPTPSFVSPEDLDIIMSPSDSYLHGISGFGSVDHEQTQRNEHQDLFLLPRFSLHLTGKERHDNDTNGWLSTLHLAVQKGHDSIIRVLLERNMDSNDPDSDGLTPLMHATIHGHERAVALLLSHGACAGKLDHLQRSVLHWAVLHRRDALLKIMLDRCSGEWRLIDGYDGAGRTPLHVAVEIGFDAGVEMLLQFGANLHHRVRKP</sequence>